<dbReference type="Proteomes" id="UP001597083">
    <property type="component" value="Unassembled WGS sequence"/>
</dbReference>
<dbReference type="Pfam" id="PF00482">
    <property type="entry name" value="T2SSF"/>
    <property type="match status" value="1"/>
</dbReference>
<evidence type="ECO:0000313" key="9">
    <source>
        <dbReference type="Proteomes" id="UP001597083"/>
    </source>
</evidence>
<gene>
    <name evidence="8" type="ORF">ACFQ07_24660</name>
</gene>
<reference evidence="9" key="1">
    <citation type="journal article" date="2019" name="Int. J. Syst. Evol. Microbiol.">
        <title>The Global Catalogue of Microorganisms (GCM) 10K type strain sequencing project: providing services to taxonomists for standard genome sequencing and annotation.</title>
        <authorList>
            <consortium name="The Broad Institute Genomics Platform"/>
            <consortium name="The Broad Institute Genome Sequencing Center for Infectious Disease"/>
            <person name="Wu L."/>
            <person name="Ma J."/>
        </authorList>
    </citation>
    <scope>NUCLEOTIDE SEQUENCE [LARGE SCALE GENOMIC DNA]</scope>
    <source>
        <strain evidence="9">JCM 31696</strain>
    </source>
</reference>
<evidence type="ECO:0000259" key="7">
    <source>
        <dbReference type="Pfam" id="PF00482"/>
    </source>
</evidence>
<organism evidence="8 9">
    <name type="scientific">Actinomadura adrarensis</name>
    <dbReference type="NCBI Taxonomy" id="1819600"/>
    <lineage>
        <taxon>Bacteria</taxon>
        <taxon>Bacillati</taxon>
        <taxon>Actinomycetota</taxon>
        <taxon>Actinomycetes</taxon>
        <taxon>Streptosporangiales</taxon>
        <taxon>Thermomonosporaceae</taxon>
        <taxon>Actinomadura</taxon>
    </lineage>
</organism>
<evidence type="ECO:0000256" key="5">
    <source>
        <dbReference type="ARBA" id="ARBA00023136"/>
    </source>
</evidence>
<comment type="subcellular location">
    <subcellularLocation>
        <location evidence="1">Cell membrane</location>
        <topology evidence="1">Multi-pass membrane protein</topology>
    </subcellularLocation>
</comment>
<dbReference type="EMBL" id="JBHTIR010003597">
    <property type="protein sequence ID" value="MFD0855457.1"/>
    <property type="molecule type" value="Genomic_DNA"/>
</dbReference>
<sequence length="138" mass="14373">MTTLATSADQPSATEHLEKLAQQPGAEGLRLLAACWRIGSERGGTLATVLDDLATALRDQETTRQEIATQLAGPRATARLLAVLPLLGLIMAGLLGANPVAFLAGTVPGLACLVIGLGLNATGLWWTHRLAKNAEEVL</sequence>
<evidence type="ECO:0000256" key="6">
    <source>
        <dbReference type="SAM" id="Phobius"/>
    </source>
</evidence>
<comment type="caution">
    <text evidence="8">The sequence shown here is derived from an EMBL/GenBank/DDBJ whole genome shotgun (WGS) entry which is preliminary data.</text>
</comment>
<keyword evidence="2" id="KW-1003">Cell membrane</keyword>
<keyword evidence="4 6" id="KW-1133">Transmembrane helix</keyword>
<keyword evidence="9" id="KW-1185">Reference proteome</keyword>
<feature type="transmembrane region" description="Helical" evidence="6">
    <location>
        <begin position="107"/>
        <end position="126"/>
    </location>
</feature>
<evidence type="ECO:0000256" key="3">
    <source>
        <dbReference type="ARBA" id="ARBA00022692"/>
    </source>
</evidence>
<feature type="domain" description="Type II secretion system protein GspF" evidence="7">
    <location>
        <begin position="24"/>
        <end position="91"/>
    </location>
</feature>
<dbReference type="InterPro" id="IPR018076">
    <property type="entry name" value="T2SS_GspF_dom"/>
</dbReference>
<feature type="transmembrane region" description="Helical" evidence="6">
    <location>
        <begin position="80"/>
        <end position="101"/>
    </location>
</feature>
<evidence type="ECO:0000313" key="8">
    <source>
        <dbReference type="EMBL" id="MFD0855457.1"/>
    </source>
</evidence>
<dbReference type="PANTHER" id="PTHR35007:SF4">
    <property type="entry name" value="CONSERVED TRANSMEMBRANE PROTEIN-RELATED"/>
    <property type="match status" value="1"/>
</dbReference>
<evidence type="ECO:0000256" key="2">
    <source>
        <dbReference type="ARBA" id="ARBA00022475"/>
    </source>
</evidence>
<protein>
    <submittedName>
        <fullName evidence="8">Type II secretion system F family protein</fullName>
    </submittedName>
</protein>
<proteinExistence type="predicted"/>
<evidence type="ECO:0000256" key="4">
    <source>
        <dbReference type="ARBA" id="ARBA00022989"/>
    </source>
</evidence>
<accession>A0ABW3CNU4</accession>
<keyword evidence="3 6" id="KW-0812">Transmembrane</keyword>
<keyword evidence="5 6" id="KW-0472">Membrane</keyword>
<evidence type="ECO:0000256" key="1">
    <source>
        <dbReference type="ARBA" id="ARBA00004651"/>
    </source>
</evidence>
<dbReference type="PANTHER" id="PTHR35007">
    <property type="entry name" value="INTEGRAL MEMBRANE PROTEIN-RELATED"/>
    <property type="match status" value="1"/>
</dbReference>
<name>A0ABW3CNU4_9ACTN</name>